<dbReference type="RefSeq" id="WP_212941241.1">
    <property type="nucleotide sequence ID" value="NZ_BORR01000015.1"/>
</dbReference>
<dbReference type="InterPro" id="IPR013445">
    <property type="entry name" value="CDP_4_6_deHydtase"/>
</dbReference>
<dbReference type="CDD" id="cd05252">
    <property type="entry name" value="CDP_GD_SDR_e"/>
    <property type="match status" value="1"/>
</dbReference>
<dbReference type="SUPFAM" id="SSF51735">
    <property type="entry name" value="NAD(P)-binding Rossmann-fold domains"/>
    <property type="match status" value="1"/>
</dbReference>
<comment type="caution">
    <text evidence="2">The sequence shown here is derived from an EMBL/GenBank/DDBJ whole genome shotgun (WGS) entry which is preliminary data.</text>
</comment>
<sequence>MALDKPEPQPGFWKGKKVFLTGHTGFKGTWLSLWLHSMGAQVTGYSLEPATQPSIYEICRMDEIIPSYYRDIRDLASLSAALCETGPDIVIHMAAQPLVRESYHDPVTTFEVNMMGTVHLLEAVRQAVSRGSRISAVINVTTDKCYDNREWAYGYRETDALGGADPYSGSKAGSEIITDSYRRAFFHPPGSADSIVPVATARAGNVIGGGDWSKDRLVPDGIRAILQQRPILLRNPKAIRPWQHVLEPLSGYLLLAQNLASSKAIFAQGWNFGPDHTSSASVEQLADLLCKEWGEGASFTSELNAKHPHEARYLSLDSSMARQVLGWRPRWGLGPAVTHTVAWYKAWHRQEDMRALSLRQINEYMKGAQTG</sequence>
<dbReference type="InterPro" id="IPR016040">
    <property type="entry name" value="NAD(P)-bd_dom"/>
</dbReference>
<dbReference type="Gene3D" id="3.40.50.720">
    <property type="entry name" value="NAD(P)-binding Rossmann-like Domain"/>
    <property type="match status" value="1"/>
</dbReference>
<dbReference type="AlphaFoldDB" id="A0A919XT52"/>
<keyword evidence="3" id="KW-1185">Reference proteome</keyword>
<protein>
    <submittedName>
        <fullName evidence="2">CDP-glucose 4,6-dehydratase</fullName>
    </submittedName>
</protein>
<name>A0A919XT52_9BACL</name>
<evidence type="ECO:0000313" key="3">
    <source>
        <dbReference type="Proteomes" id="UP000681162"/>
    </source>
</evidence>
<dbReference type="NCBIfam" id="TIGR02622">
    <property type="entry name" value="CDP_4_6_dhtase"/>
    <property type="match status" value="1"/>
</dbReference>
<gene>
    <name evidence="2" type="primary">rfbG</name>
    <name evidence="2" type="ORF">J41TS12_36570</name>
</gene>
<dbReference type="InterPro" id="IPR036291">
    <property type="entry name" value="NAD(P)-bd_dom_sf"/>
</dbReference>
<proteinExistence type="predicted"/>
<evidence type="ECO:0000259" key="1">
    <source>
        <dbReference type="Pfam" id="PF16363"/>
    </source>
</evidence>
<feature type="domain" description="NAD(P)-binding" evidence="1">
    <location>
        <begin position="20"/>
        <end position="333"/>
    </location>
</feature>
<dbReference type="Pfam" id="PF16363">
    <property type="entry name" value="GDP_Man_Dehyd"/>
    <property type="match status" value="1"/>
</dbReference>
<organism evidence="2 3">
    <name type="scientific">Paenibacillus antibioticophila</name>
    <dbReference type="NCBI Taxonomy" id="1274374"/>
    <lineage>
        <taxon>Bacteria</taxon>
        <taxon>Bacillati</taxon>
        <taxon>Bacillota</taxon>
        <taxon>Bacilli</taxon>
        <taxon>Bacillales</taxon>
        <taxon>Paenibacillaceae</taxon>
        <taxon>Paenibacillus</taxon>
    </lineage>
</organism>
<dbReference type="Proteomes" id="UP000681162">
    <property type="component" value="Unassembled WGS sequence"/>
</dbReference>
<accession>A0A919XT52</accession>
<evidence type="ECO:0000313" key="2">
    <source>
        <dbReference type="EMBL" id="GIO38796.1"/>
    </source>
</evidence>
<dbReference type="PANTHER" id="PTHR43000">
    <property type="entry name" value="DTDP-D-GLUCOSE 4,6-DEHYDRATASE-RELATED"/>
    <property type="match status" value="1"/>
</dbReference>
<dbReference type="EMBL" id="BORR01000015">
    <property type="protein sequence ID" value="GIO38796.1"/>
    <property type="molecule type" value="Genomic_DNA"/>
</dbReference>
<reference evidence="2 3" key="1">
    <citation type="submission" date="2021-03" db="EMBL/GenBank/DDBJ databases">
        <title>Antimicrobial resistance genes in bacteria isolated from Japanese honey, and their potential for conferring macrolide and lincosamide resistance in the American foulbrood pathogen Paenibacillus larvae.</title>
        <authorList>
            <person name="Okamoto M."/>
            <person name="Kumagai M."/>
            <person name="Kanamori H."/>
            <person name="Takamatsu D."/>
        </authorList>
    </citation>
    <scope>NUCLEOTIDE SEQUENCE [LARGE SCALE GENOMIC DNA]</scope>
    <source>
        <strain evidence="2 3">J41TS12</strain>
    </source>
</reference>
<dbReference type="Gene3D" id="3.90.25.10">
    <property type="entry name" value="UDP-galactose 4-epimerase, domain 1"/>
    <property type="match status" value="1"/>
</dbReference>